<evidence type="ECO:0000313" key="2">
    <source>
        <dbReference type="Proteomes" id="UP001054945"/>
    </source>
</evidence>
<name>A0AAV4WEE8_CAEEX</name>
<accession>A0AAV4WEE8</accession>
<dbReference type="AlphaFoldDB" id="A0AAV4WEE8"/>
<dbReference type="Proteomes" id="UP001054945">
    <property type="component" value="Unassembled WGS sequence"/>
</dbReference>
<dbReference type="EMBL" id="BPLR01016099">
    <property type="protein sequence ID" value="GIY81231.1"/>
    <property type="molecule type" value="Genomic_DNA"/>
</dbReference>
<keyword evidence="2" id="KW-1185">Reference proteome</keyword>
<organism evidence="1 2">
    <name type="scientific">Caerostris extrusa</name>
    <name type="common">Bark spider</name>
    <name type="synonym">Caerostris bankana</name>
    <dbReference type="NCBI Taxonomy" id="172846"/>
    <lineage>
        <taxon>Eukaryota</taxon>
        <taxon>Metazoa</taxon>
        <taxon>Ecdysozoa</taxon>
        <taxon>Arthropoda</taxon>
        <taxon>Chelicerata</taxon>
        <taxon>Arachnida</taxon>
        <taxon>Araneae</taxon>
        <taxon>Araneomorphae</taxon>
        <taxon>Entelegynae</taxon>
        <taxon>Araneoidea</taxon>
        <taxon>Araneidae</taxon>
        <taxon>Caerostris</taxon>
    </lineage>
</organism>
<evidence type="ECO:0000313" key="1">
    <source>
        <dbReference type="EMBL" id="GIY81231.1"/>
    </source>
</evidence>
<comment type="caution">
    <text evidence="1">The sequence shown here is derived from an EMBL/GenBank/DDBJ whole genome shotgun (WGS) entry which is preliminary data.</text>
</comment>
<proteinExistence type="predicted"/>
<sequence length="111" mass="12668">MAEADFIYCADTIKSKSNAGRSRKIKINPPLCWLRSKDLSLSWPMLELFCSIRYSRMGGVFPASTEIRPFFLLCHPSLLFCALHSRIGFLELSTTTLRNYFNTKSNVQPVT</sequence>
<protein>
    <submittedName>
        <fullName evidence="1">Uncharacterized protein</fullName>
    </submittedName>
</protein>
<reference evidence="1 2" key="1">
    <citation type="submission" date="2021-06" db="EMBL/GenBank/DDBJ databases">
        <title>Caerostris extrusa draft genome.</title>
        <authorList>
            <person name="Kono N."/>
            <person name="Arakawa K."/>
        </authorList>
    </citation>
    <scope>NUCLEOTIDE SEQUENCE [LARGE SCALE GENOMIC DNA]</scope>
</reference>
<gene>
    <name evidence="1" type="ORF">CEXT_597441</name>
</gene>